<sequence length="74" mass="8285">MGNVRAASERPTHGWQHHKARLINVRPEVEIDESIIKKPKEYDQNGQRTGGIRTPNARPASSSESQVQSTPEPK</sequence>
<gene>
    <name evidence="1" type="ORF">LTR37_007589</name>
</gene>
<dbReference type="Proteomes" id="UP001281147">
    <property type="component" value="Unassembled WGS sequence"/>
</dbReference>
<name>A0ACC3NDM5_9PEZI</name>
<evidence type="ECO:0000313" key="1">
    <source>
        <dbReference type="EMBL" id="KAK3714854.1"/>
    </source>
</evidence>
<keyword evidence="2" id="KW-1185">Reference proteome</keyword>
<organism evidence="1 2">
    <name type="scientific">Vermiconidia calcicola</name>
    <dbReference type="NCBI Taxonomy" id="1690605"/>
    <lineage>
        <taxon>Eukaryota</taxon>
        <taxon>Fungi</taxon>
        <taxon>Dikarya</taxon>
        <taxon>Ascomycota</taxon>
        <taxon>Pezizomycotina</taxon>
        <taxon>Dothideomycetes</taxon>
        <taxon>Dothideomycetidae</taxon>
        <taxon>Mycosphaerellales</taxon>
        <taxon>Extremaceae</taxon>
        <taxon>Vermiconidia</taxon>
    </lineage>
</organism>
<accession>A0ACC3NDM5</accession>
<protein>
    <submittedName>
        <fullName evidence="1">Uncharacterized protein</fullName>
    </submittedName>
</protein>
<evidence type="ECO:0000313" key="2">
    <source>
        <dbReference type="Proteomes" id="UP001281147"/>
    </source>
</evidence>
<dbReference type="EMBL" id="JAUTXU010000053">
    <property type="protein sequence ID" value="KAK3714854.1"/>
    <property type="molecule type" value="Genomic_DNA"/>
</dbReference>
<reference evidence="1" key="1">
    <citation type="submission" date="2023-07" db="EMBL/GenBank/DDBJ databases">
        <title>Black Yeasts Isolated from many extreme environments.</title>
        <authorList>
            <person name="Coleine C."/>
            <person name="Stajich J.E."/>
            <person name="Selbmann L."/>
        </authorList>
    </citation>
    <scope>NUCLEOTIDE SEQUENCE</scope>
    <source>
        <strain evidence="1">CCFEE 5714</strain>
    </source>
</reference>
<comment type="caution">
    <text evidence="1">The sequence shown here is derived from an EMBL/GenBank/DDBJ whole genome shotgun (WGS) entry which is preliminary data.</text>
</comment>
<proteinExistence type="predicted"/>